<dbReference type="EMBL" id="OZ034819">
    <property type="protein sequence ID" value="CAL1393625.1"/>
    <property type="molecule type" value="Genomic_DNA"/>
</dbReference>
<reference evidence="2 3" key="1">
    <citation type="submission" date="2024-04" db="EMBL/GenBank/DDBJ databases">
        <authorList>
            <person name="Fracassetti M."/>
        </authorList>
    </citation>
    <scope>NUCLEOTIDE SEQUENCE [LARGE SCALE GENOMIC DNA]</scope>
</reference>
<name>A0AAV2F7H8_9ROSI</name>
<keyword evidence="3" id="KW-1185">Reference proteome</keyword>
<proteinExistence type="predicted"/>
<dbReference type="AlphaFoldDB" id="A0AAV2F7H8"/>
<dbReference type="PANTHER" id="PTHR31280:SF4">
    <property type="entry name" value="ELONGATION FACTOR TS (DUF810)"/>
    <property type="match status" value="1"/>
</dbReference>
<evidence type="ECO:0000313" key="3">
    <source>
        <dbReference type="Proteomes" id="UP001497516"/>
    </source>
</evidence>
<dbReference type="PANTHER" id="PTHR31280">
    <property type="entry name" value="PROTEIN UNC-13 HOMOLOG"/>
    <property type="match status" value="1"/>
</dbReference>
<feature type="region of interest" description="Disordered" evidence="1">
    <location>
        <begin position="52"/>
        <end position="128"/>
    </location>
</feature>
<organism evidence="2 3">
    <name type="scientific">Linum trigynum</name>
    <dbReference type="NCBI Taxonomy" id="586398"/>
    <lineage>
        <taxon>Eukaryota</taxon>
        <taxon>Viridiplantae</taxon>
        <taxon>Streptophyta</taxon>
        <taxon>Embryophyta</taxon>
        <taxon>Tracheophyta</taxon>
        <taxon>Spermatophyta</taxon>
        <taxon>Magnoliopsida</taxon>
        <taxon>eudicotyledons</taxon>
        <taxon>Gunneridae</taxon>
        <taxon>Pentapetalae</taxon>
        <taxon>rosids</taxon>
        <taxon>fabids</taxon>
        <taxon>Malpighiales</taxon>
        <taxon>Linaceae</taxon>
        <taxon>Linum</taxon>
    </lineage>
</organism>
<evidence type="ECO:0000313" key="2">
    <source>
        <dbReference type="EMBL" id="CAL1393625.1"/>
    </source>
</evidence>
<dbReference type="Proteomes" id="UP001497516">
    <property type="component" value="Chromosome 6"/>
</dbReference>
<dbReference type="InterPro" id="IPR008528">
    <property type="entry name" value="unc-13_homologue"/>
</dbReference>
<protein>
    <submittedName>
        <fullName evidence="2">Uncharacterized protein</fullName>
    </submittedName>
</protein>
<sequence>MYSPIYSPFIKDYSEFGSDDRYHGKTQPKNDSDLRSAAYEIFLALTRTSSAKPLSTAAATDPHNHHHFPHSPSSNSNSNSSPSLQRSLTSAAASKTKKALGLKSPGSGSKKIPGSGSGSGQGKSKKPLTIGELMRIQMRVPEADDSRVQRVLLRISAGQVGWRIKTVVLPLERWLGEERERRRKRKRRER</sequence>
<accession>A0AAV2F7H8</accession>
<feature type="compositionally biased region" description="Low complexity" evidence="1">
    <location>
        <begin position="70"/>
        <end position="94"/>
    </location>
</feature>
<gene>
    <name evidence="2" type="ORF">LTRI10_LOCUS34189</name>
</gene>
<feature type="compositionally biased region" description="Low complexity" evidence="1">
    <location>
        <begin position="101"/>
        <end position="114"/>
    </location>
</feature>
<evidence type="ECO:0000256" key="1">
    <source>
        <dbReference type="SAM" id="MobiDB-lite"/>
    </source>
</evidence>